<dbReference type="Proteomes" id="UP001187531">
    <property type="component" value="Unassembled WGS sequence"/>
</dbReference>
<evidence type="ECO:0000259" key="4">
    <source>
        <dbReference type="Pfam" id="PF00135"/>
    </source>
</evidence>
<dbReference type="Gene3D" id="3.40.50.1820">
    <property type="entry name" value="alpha/beta hydrolase"/>
    <property type="match status" value="1"/>
</dbReference>
<sequence length="398" mass="44116">ALLGDNGIFMYPTHPTAAPYHNQPLCRPFNFSYTAIFNVLGLPATQVPMGIGQNGVPVGLQALCLFIALAFCDEETAAPAEETEVDSEGKIAYVSNAAYPYGGANKVQCDFSTYNDYSYAADCRDYKYPTYEGGDKYCVPFYGYCCAYTGECYYGENWTKAYKYCPYCNNCQCFYPGRSSVYHEAAHQYAVNEPGYFENCAPKSSRIVVTKYGMVQGLVVNMPGTLQSIEMFLGIPYASPPTGTNRFSPTRTITPWSGIKMVTKVEPVCPQAFPKVRNESEMLNILPKPRLHMLRRLQLSLLEQSEDCLYLNIYTPVKGLASGETYNRITASGKTDEQVTTFGEGVEQVTVFNTTDILTATTVGNITRQRLTSSSQMDDTQVLCTRLATRIGALELPK</sequence>
<evidence type="ECO:0000313" key="5">
    <source>
        <dbReference type="EMBL" id="KAK2719963.1"/>
    </source>
</evidence>
<dbReference type="Gene3D" id="3.90.1300.10">
    <property type="entry name" value="Amidase signature (AS) domain"/>
    <property type="match status" value="1"/>
</dbReference>
<evidence type="ECO:0000256" key="2">
    <source>
        <dbReference type="ARBA" id="ARBA00022729"/>
    </source>
</evidence>
<dbReference type="InterPro" id="IPR019819">
    <property type="entry name" value="Carboxylesterase_B_CS"/>
</dbReference>
<name>A0AA88HZ97_ARTSF</name>
<dbReference type="InterPro" id="IPR036928">
    <property type="entry name" value="AS_sf"/>
</dbReference>
<keyword evidence="2" id="KW-0732">Signal</keyword>
<organism evidence="5 6">
    <name type="scientific">Artemia franciscana</name>
    <name type="common">Brine shrimp</name>
    <name type="synonym">Artemia sanfranciscana</name>
    <dbReference type="NCBI Taxonomy" id="6661"/>
    <lineage>
        <taxon>Eukaryota</taxon>
        <taxon>Metazoa</taxon>
        <taxon>Ecdysozoa</taxon>
        <taxon>Arthropoda</taxon>
        <taxon>Crustacea</taxon>
        <taxon>Branchiopoda</taxon>
        <taxon>Anostraca</taxon>
        <taxon>Artemiidae</taxon>
        <taxon>Artemia</taxon>
    </lineage>
</organism>
<dbReference type="SUPFAM" id="SSF53474">
    <property type="entry name" value="alpha/beta-Hydrolases"/>
    <property type="match status" value="1"/>
</dbReference>
<dbReference type="EMBL" id="JAVRJZ010000008">
    <property type="protein sequence ID" value="KAK2719963.1"/>
    <property type="molecule type" value="Genomic_DNA"/>
</dbReference>
<evidence type="ECO:0000256" key="3">
    <source>
        <dbReference type="ARBA" id="ARBA00023180"/>
    </source>
</evidence>
<feature type="domain" description="Carboxylesterase type B" evidence="4">
    <location>
        <begin position="205"/>
        <end position="318"/>
    </location>
</feature>
<accession>A0AA88HZ97</accession>
<dbReference type="SUPFAM" id="SSF75304">
    <property type="entry name" value="Amidase signature (AS) enzymes"/>
    <property type="match status" value="1"/>
</dbReference>
<feature type="non-terminal residue" evidence="5">
    <location>
        <position position="1"/>
    </location>
</feature>
<dbReference type="PANTHER" id="PTHR43903">
    <property type="entry name" value="NEUROLIGIN"/>
    <property type="match status" value="1"/>
</dbReference>
<keyword evidence="3" id="KW-0325">Glycoprotein</keyword>
<comment type="similarity">
    <text evidence="1">Belongs to the type-B carboxylesterase/lipase family.</text>
</comment>
<dbReference type="PROSITE" id="PS00941">
    <property type="entry name" value="CARBOXYLESTERASE_B_2"/>
    <property type="match status" value="1"/>
</dbReference>
<dbReference type="InterPro" id="IPR051093">
    <property type="entry name" value="Neuroligin/BSAL"/>
</dbReference>
<protein>
    <recommendedName>
        <fullName evidence="4">Carboxylesterase type B domain-containing protein</fullName>
    </recommendedName>
</protein>
<comment type="caution">
    <text evidence="5">The sequence shown here is derived from an EMBL/GenBank/DDBJ whole genome shotgun (WGS) entry which is preliminary data.</text>
</comment>
<evidence type="ECO:0000256" key="1">
    <source>
        <dbReference type="ARBA" id="ARBA00005964"/>
    </source>
</evidence>
<dbReference type="AlphaFoldDB" id="A0AA88HZ97"/>
<keyword evidence="6" id="KW-1185">Reference proteome</keyword>
<proteinExistence type="inferred from homology"/>
<evidence type="ECO:0000313" key="6">
    <source>
        <dbReference type="Proteomes" id="UP001187531"/>
    </source>
</evidence>
<reference evidence="5" key="1">
    <citation type="submission" date="2023-07" db="EMBL/GenBank/DDBJ databases">
        <title>Chromosome-level genome assembly of Artemia franciscana.</title>
        <authorList>
            <person name="Jo E."/>
        </authorList>
    </citation>
    <scope>NUCLEOTIDE SEQUENCE</scope>
    <source>
        <tissue evidence="5">Whole body</tissue>
    </source>
</reference>
<dbReference type="InterPro" id="IPR029058">
    <property type="entry name" value="AB_hydrolase_fold"/>
</dbReference>
<gene>
    <name evidence="5" type="ORF">QYM36_005434</name>
</gene>
<dbReference type="Pfam" id="PF00135">
    <property type="entry name" value="COesterase"/>
    <property type="match status" value="1"/>
</dbReference>
<dbReference type="InterPro" id="IPR002018">
    <property type="entry name" value="CarbesteraseB"/>
</dbReference>